<evidence type="ECO:0000256" key="11">
    <source>
        <dbReference type="SAM" id="MobiDB-lite"/>
    </source>
</evidence>
<keyword evidence="5" id="KW-0963">Cytoplasm</keyword>
<evidence type="ECO:0000259" key="12">
    <source>
        <dbReference type="Pfam" id="PF08577"/>
    </source>
</evidence>
<feature type="compositionally biased region" description="Gly residues" evidence="11">
    <location>
        <begin position="327"/>
        <end position="338"/>
    </location>
</feature>
<evidence type="ECO:0000256" key="1">
    <source>
        <dbReference type="ARBA" id="ARBA00004240"/>
    </source>
</evidence>
<feature type="domain" description="PI31 proteasome regulator N-terminal" evidence="13">
    <location>
        <begin position="58"/>
        <end position="229"/>
    </location>
</feature>
<comment type="similarity">
    <text evidence="3">Belongs to the proteasome inhibitor PI31 family.</text>
</comment>
<name>A0A238F5A4_9BASI</name>
<accession>A0A238F5A4</accession>
<dbReference type="PANTHER" id="PTHR13266:SF1">
    <property type="entry name" value="PROTEASOME INHIBITOR PI31 SUBUNIT"/>
    <property type="match status" value="1"/>
</dbReference>
<feature type="region of interest" description="Disordered" evidence="11">
    <location>
        <begin position="327"/>
        <end position="439"/>
    </location>
</feature>
<evidence type="ECO:0000256" key="8">
    <source>
        <dbReference type="ARBA" id="ARBA00022942"/>
    </source>
</evidence>
<proteinExistence type="inferred from homology"/>
<feature type="region of interest" description="Disordered" evidence="11">
    <location>
        <begin position="19"/>
        <end position="56"/>
    </location>
</feature>
<evidence type="ECO:0000256" key="4">
    <source>
        <dbReference type="ARBA" id="ARBA00022481"/>
    </source>
</evidence>
<feature type="region of interest" description="Disordered" evidence="11">
    <location>
        <begin position="238"/>
        <end position="315"/>
    </location>
</feature>
<keyword evidence="7" id="KW-0256">Endoplasmic reticulum</keyword>
<feature type="domain" description="PI31 proteasome regulator C-terminal" evidence="12">
    <location>
        <begin position="308"/>
        <end position="390"/>
    </location>
</feature>
<evidence type="ECO:0000259" key="13">
    <source>
        <dbReference type="Pfam" id="PF11566"/>
    </source>
</evidence>
<dbReference type="Gene3D" id="3.40.1000.30">
    <property type="match status" value="1"/>
</dbReference>
<reference evidence="15" key="1">
    <citation type="submission" date="2016-09" db="EMBL/GenBank/DDBJ databases">
        <authorList>
            <person name="Jeantristanb JTB J.-T."/>
            <person name="Ricardo R."/>
        </authorList>
    </citation>
    <scope>NUCLEOTIDE SEQUENCE [LARGE SCALE GENOMIC DNA]</scope>
</reference>
<comment type="subcellular location">
    <subcellularLocation>
        <location evidence="2">Cytoplasm</location>
    </subcellularLocation>
    <subcellularLocation>
        <location evidence="1">Endoplasmic reticulum</location>
    </subcellularLocation>
</comment>
<keyword evidence="15" id="KW-1185">Reference proteome</keyword>
<keyword evidence="4" id="KW-0488">Methylation</keyword>
<dbReference type="EMBL" id="FMSP01000003">
    <property type="protein sequence ID" value="SCV68197.1"/>
    <property type="molecule type" value="Genomic_DNA"/>
</dbReference>
<feature type="compositionally biased region" description="Gly residues" evidence="11">
    <location>
        <begin position="357"/>
        <end position="372"/>
    </location>
</feature>
<dbReference type="InterPro" id="IPR045128">
    <property type="entry name" value="PI31-like"/>
</dbReference>
<evidence type="ECO:0000313" key="14">
    <source>
        <dbReference type="EMBL" id="SCV68197.1"/>
    </source>
</evidence>
<dbReference type="PANTHER" id="PTHR13266">
    <property type="entry name" value="PROTEASOME INHIBITOR"/>
    <property type="match status" value="1"/>
</dbReference>
<evidence type="ECO:0000256" key="10">
    <source>
        <dbReference type="ARBA" id="ARBA00024805"/>
    </source>
</evidence>
<evidence type="ECO:0000256" key="5">
    <source>
        <dbReference type="ARBA" id="ARBA00022490"/>
    </source>
</evidence>
<dbReference type="AlphaFoldDB" id="A0A238F5A4"/>
<evidence type="ECO:0000256" key="2">
    <source>
        <dbReference type="ARBA" id="ARBA00004496"/>
    </source>
</evidence>
<dbReference type="STRING" id="269621.A0A238F5A4"/>
<dbReference type="GO" id="GO:0070628">
    <property type="term" value="F:proteasome binding"/>
    <property type="evidence" value="ECO:0007669"/>
    <property type="project" value="InterPro"/>
</dbReference>
<dbReference type="OrthoDB" id="68090at2759"/>
<dbReference type="GO" id="GO:0000502">
    <property type="term" value="C:proteasome complex"/>
    <property type="evidence" value="ECO:0007669"/>
    <property type="project" value="UniProtKB-KW"/>
</dbReference>
<gene>
    <name evidence="14" type="ORF">BQ2448_318</name>
</gene>
<comment type="function">
    <text evidence="10">Plays an important role in control of proteasome function. Inhibits the hydrolysis of protein and peptide substrates by the 20S proteasome. Also inhibits the activation of the proteasome by the proteasome regulatory proteins PA700 and PA28.</text>
</comment>
<dbReference type="GO" id="GO:0043161">
    <property type="term" value="P:proteasome-mediated ubiquitin-dependent protein catabolic process"/>
    <property type="evidence" value="ECO:0007669"/>
    <property type="project" value="InterPro"/>
</dbReference>
<feature type="compositionally biased region" description="Gly residues" evidence="11">
    <location>
        <begin position="391"/>
        <end position="421"/>
    </location>
</feature>
<dbReference type="InterPro" id="IPR013886">
    <property type="entry name" value="PI31_Prot_C"/>
</dbReference>
<protein>
    <submittedName>
        <fullName evidence="14">BQ2448_318 protein</fullName>
    </submittedName>
</protein>
<dbReference type="Proteomes" id="UP000198372">
    <property type="component" value="Unassembled WGS sequence"/>
</dbReference>
<evidence type="ECO:0000256" key="6">
    <source>
        <dbReference type="ARBA" id="ARBA00022553"/>
    </source>
</evidence>
<sequence>MQALEPGNLVTLALKLVPSPSDAQAETSRAAEGAVGDPSTLSPTSTPRAIADDAGSHTTLSKPLHALALLVHSIHSALDFRLVEPKPTTASSEGDDASTAVADANQLPPGWEGSPSNTSIQFKYRHQQSSLEFVISLLEMGGRALIAGVAVELSIARMPNQDNKSISYDVLLADYFSRSAFPLSLASGAEASSSKKVLADSFATPHRLQELINNYRINIIQRLVPGLFKSGYEELPVGEGSGSTTAASADRPLANPRGQYYPDPGGPLIDLTAGGGSGSRPRPAPEAPDHDPLRIPGAGGRGNPSGDVGRSDLLPLAGLGGTTGLGGANPFGGNGPAGSGMFVGPDHPMFGDHFGPQQGGVGGGGGRWGGDGFLPPGAVPPAARFDPIGPSAGGGGGVRGGFGGGRGGGSVGRGGRQGGPNWGDEFPPPGGSDYDDMFS</sequence>
<dbReference type="GO" id="GO:0004866">
    <property type="term" value="F:endopeptidase inhibitor activity"/>
    <property type="evidence" value="ECO:0007669"/>
    <property type="project" value="InterPro"/>
</dbReference>
<keyword evidence="6" id="KW-0597">Phosphoprotein</keyword>
<evidence type="ECO:0000313" key="15">
    <source>
        <dbReference type="Proteomes" id="UP000198372"/>
    </source>
</evidence>
<evidence type="ECO:0000256" key="7">
    <source>
        <dbReference type="ARBA" id="ARBA00022824"/>
    </source>
</evidence>
<dbReference type="GO" id="GO:0005783">
    <property type="term" value="C:endoplasmic reticulum"/>
    <property type="evidence" value="ECO:0007669"/>
    <property type="project" value="UniProtKB-SubCell"/>
</dbReference>
<keyword evidence="8" id="KW-0647">Proteasome</keyword>
<dbReference type="Pfam" id="PF11566">
    <property type="entry name" value="PI31_Prot_N"/>
    <property type="match status" value="1"/>
</dbReference>
<keyword evidence="9" id="KW-0007">Acetylation</keyword>
<evidence type="ECO:0000256" key="9">
    <source>
        <dbReference type="ARBA" id="ARBA00022990"/>
    </source>
</evidence>
<dbReference type="Pfam" id="PF08577">
    <property type="entry name" value="PI31_Prot_C"/>
    <property type="match status" value="1"/>
</dbReference>
<dbReference type="InterPro" id="IPR021625">
    <property type="entry name" value="PI31_Prot_N"/>
</dbReference>
<organism evidence="14 15">
    <name type="scientific">Microbotryum intermedium</name>
    <dbReference type="NCBI Taxonomy" id="269621"/>
    <lineage>
        <taxon>Eukaryota</taxon>
        <taxon>Fungi</taxon>
        <taxon>Dikarya</taxon>
        <taxon>Basidiomycota</taxon>
        <taxon>Pucciniomycotina</taxon>
        <taxon>Microbotryomycetes</taxon>
        <taxon>Microbotryales</taxon>
        <taxon>Microbotryaceae</taxon>
        <taxon>Microbotryum</taxon>
    </lineage>
</organism>
<evidence type="ECO:0000256" key="3">
    <source>
        <dbReference type="ARBA" id="ARBA00006405"/>
    </source>
</evidence>